<protein>
    <submittedName>
        <fullName evidence="2">Uncharacterized protein DUF3108</fullName>
    </submittedName>
</protein>
<evidence type="ECO:0000313" key="2">
    <source>
        <dbReference type="EMBL" id="TWI09474.1"/>
    </source>
</evidence>
<feature type="chain" id="PRO_5022091302" evidence="1">
    <location>
        <begin position="29"/>
        <end position="230"/>
    </location>
</feature>
<evidence type="ECO:0000313" key="3">
    <source>
        <dbReference type="Proteomes" id="UP000316471"/>
    </source>
</evidence>
<dbReference type="AlphaFoldDB" id="A0A562LPB8"/>
<keyword evidence="1" id="KW-0732">Signal</keyword>
<dbReference type="EMBL" id="VLKP01000008">
    <property type="protein sequence ID" value="TWI09474.1"/>
    <property type="molecule type" value="Genomic_DNA"/>
</dbReference>
<feature type="signal peptide" evidence="1">
    <location>
        <begin position="1"/>
        <end position="28"/>
    </location>
</feature>
<dbReference type="RefSeq" id="WP_144815360.1">
    <property type="nucleotide sequence ID" value="NZ_VLKP01000008.1"/>
</dbReference>
<reference evidence="2 3" key="1">
    <citation type="journal article" date="2015" name="Stand. Genomic Sci.">
        <title>Genomic Encyclopedia of Bacterial and Archaeal Type Strains, Phase III: the genomes of soil and plant-associated and newly described type strains.</title>
        <authorList>
            <person name="Whitman W.B."/>
            <person name="Woyke T."/>
            <person name="Klenk H.P."/>
            <person name="Zhou Y."/>
            <person name="Lilburn T.G."/>
            <person name="Beck B.J."/>
            <person name="De Vos P."/>
            <person name="Vandamme P."/>
            <person name="Eisen J.A."/>
            <person name="Garrity G."/>
            <person name="Hugenholtz P."/>
            <person name="Kyrpides N.C."/>
        </authorList>
    </citation>
    <scope>NUCLEOTIDE SEQUENCE [LARGE SCALE GENOMIC DNA]</scope>
    <source>
        <strain evidence="2 3">CGMCC 1.10136</strain>
    </source>
</reference>
<name>A0A562LPB8_9GAMM</name>
<evidence type="ECO:0000256" key="1">
    <source>
        <dbReference type="SAM" id="SignalP"/>
    </source>
</evidence>
<organism evidence="2 3">
    <name type="scientific">Aerolutibacter ruishenii</name>
    <dbReference type="NCBI Taxonomy" id="686800"/>
    <lineage>
        <taxon>Bacteria</taxon>
        <taxon>Pseudomonadati</taxon>
        <taxon>Pseudomonadota</taxon>
        <taxon>Gammaproteobacteria</taxon>
        <taxon>Lysobacterales</taxon>
        <taxon>Lysobacteraceae</taxon>
        <taxon>Aerolutibacter</taxon>
    </lineage>
</organism>
<gene>
    <name evidence="2" type="ORF">IP93_02091</name>
</gene>
<accession>A0A562LPB8</accession>
<sequence>MTKTFAKSKLYRITLAVAALLASASAWALEPFTAEYEASYMGMQANGRMTLTQAGEGKWRYNLSIQNPLANLSQTTVFQDVGGQWRPLSGTDSSKVLVKSSVKNAAYDWSRGVATWSGDVKPERAGPVKLQAGDMDALLVNLALVRDVLAGKPLVYRLVENGKAKVMKYTVAGKEQITVGGKPQQATKVVNTSGERQTIAWVVDGMPVPARILQREKGSDAMDLRVSAVR</sequence>
<comment type="caution">
    <text evidence="2">The sequence shown here is derived from an EMBL/GenBank/DDBJ whole genome shotgun (WGS) entry which is preliminary data.</text>
</comment>
<dbReference type="OrthoDB" id="6007799at2"/>
<dbReference type="Proteomes" id="UP000316471">
    <property type="component" value="Unassembled WGS sequence"/>
</dbReference>
<keyword evidence="3" id="KW-1185">Reference proteome</keyword>
<proteinExistence type="predicted"/>